<feature type="transmembrane region" description="Helical" evidence="2">
    <location>
        <begin position="15"/>
        <end position="39"/>
    </location>
</feature>
<keyword evidence="2" id="KW-0812">Transmembrane</keyword>
<dbReference type="EMBL" id="LR877148">
    <property type="protein sequence ID" value="CAD2214838.1"/>
    <property type="molecule type" value="Genomic_DNA"/>
</dbReference>
<proteinExistence type="predicted"/>
<evidence type="ECO:0000256" key="1">
    <source>
        <dbReference type="SAM" id="MobiDB-lite"/>
    </source>
</evidence>
<accession>A0A7G2C4V5</accession>
<sequence>MPSCVTVGINESDNIVTIVLILGVTLAVTLIIIAYHLYLKHKEGKLHFKCPDIDWKAELLNTTTKKQKQEREERIAKLRAERERLSLSTDERPEPHSDEVEVHVNTGNERGY</sequence>
<reference evidence="3 4" key="1">
    <citation type="submission" date="2020-08" db="EMBL/GenBank/DDBJ databases">
        <authorList>
            <person name="Newling K."/>
            <person name="Davey J."/>
            <person name="Forrester S."/>
        </authorList>
    </citation>
    <scope>NUCLEOTIDE SEQUENCE [LARGE SCALE GENOMIC DNA]</scope>
    <source>
        <strain evidence="4">Crithidia deanei Carvalho (ATCC PRA-265)</strain>
    </source>
</reference>
<organism evidence="3 4">
    <name type="scientific">Angomonas deanei</name>
    <dbReference type="NCBI Taxonomy" id="59799"/>
    <lineage>
        <taxon>Eukaryota</taxon>
        <taxon>Discoba</taxon>
        <taxon>Euglenozoa</taxon>
        <taxon>Kinetoplastea</taxon>
        <taxon>Metakinetoplastina</taxon>
        <taxon>Trypanosomatida</taxon>
        <taxon>Trypanosomatidae</taxon>
        <taxon>Strigomonadinae</taxon>
        <taxon>Angomonas</taxon>
    </lineage>
</organism>
<protein>
    <submittedName>
        <fullName evidence="3">Uncharacterized protein</fullName>
    </submittedName>
</protein>
<dbReference type="VEuPathDB" id="TriTrypDB:ADEAN_000228900"/>
<evidence type="ECO:0000313" key="4">
    <source>
        <dbReference type="Proteomes" id="UP000515908"/>
    </source>
</evidence>
<gene>
    <name evidence="3" type="ORF">ADEAN_000228900</name>
</gene>
<evidence type="ECO:0000256" key="2">
    <source>
        <dbReference type="SAM" id="Phobius"/>
    </source>
</evidence>
<dbReference type="Proteomes" id="UP000515908">
    <property type="component" value="Chromosome 04"/>
</dbReference>
<feature type="region of interest" description="Disordered" evidence="1">
    <location>
        <begin position="81"/>
        <end position="112"/>
    </location>
</feature>
<evidence type="ECO:0000313" key="3">
    <source>
        <dbReference type="EMBL" id="CAD2214838.1"/>
    </source>
</evidence>
<keyword evidence="2" id="KW-0472">Membrane</keyword>
<name>A0A7G2C4V5_9TRYP</name>
<keyword evidence="2" id="KW-1133">Transmembrane helix</keyword>
<feature type="compositionally biased region" description="Basic and acidic residues" evidence="1">
    <location>
        <begin position="81"/>
        <end position="102"/>
    </location>
</feature>
<dbReference type="AlphaFoldDB" id="A0A7G2C4V5"/>
<keyword evidence="4" id="KW-1185">Reference proteome</keyword>